<organism evidence="1">
    <name type="scientific">uncultured Caudovirales phage</name>
    <dbReference type="NCBI Taxonomy" id="2100421"/>
    <lineage>
        <taxon>Viruses</taxon>
        <taxon>Duplodnaviria</taxon>
        <taxon>Heunggongvirae</taxon>
        <taxon>Uroviricota</taxon>
        <taxon>Caudoviricetes</taxon>
        <taxon>Peduoviridae</taxon>
        <taxon>Maltschvirus</taxon>
        <taxon>Maltschvirus maltsch</taxon>
    </lineage>
</organism>
<dbReference type="SUPFAM" id="SSF51182">
    <property type="entry name" value="RmlC-like cupins"/>
    <property type="match status" value="1"/>
</dbReference>
<dbReference type="InterPro" id="IPR011051">
    <property type="entry name" value="RmlC_Cupin_sf"/>
</dbReference>
<accession>A0A6J5P2U8</accession>
<dbReference type="InterPro" id="IPR014710">
    <property type="entry name" value="RmlC-like_jellyroll"/>
</dbReference>
<name>A0A6J5P2U8_9CAUD</name>
<dbReference type="Gene3D" id="2.60.120.10">
    <property type="entry name" value="Jelly Rolls"/>
    <property type="match status" value="1"/>
</dbReference>
<dbReference type="EMBL" id="LR796761">
    <property type="protein sequence ID" value="CAB4164256.1"/>
    <property type="molecule type" value="Genomic_DNA"/>
</dbReference>
<reference evidence="1" key="1">
    <citation type="submission" date="2020-04" db="EMBL/GenBank/DDBJ databases">
        <authorList>
            <person name="Chiriac C."/>
            <person name="Salcher M."/>
            <person name="Ghai R."/>
            <person name="Kavagutti S V."/>
        </authorList>
    </citation>
    <scope>NUCLEOTIDE SEQUENCE</scope>
</reference>
<gene>
    <name evidence="1" type="ORF">UFOVP830_16</name>
</gene>
<evidence type="ECO:0000313" key="1">
    <source>
        <dbReference type="EMBL" id="CAB4164256.1"/>
    </source>
</evidence>
<proteinExistence type="predicted"/>
<sequence length="153" mass="16944">MTDVIEQNFFATDKPLTERVQSLKSELLKMEQIELPTEHLFHGGMYCRQVWRPAGCTIVGKVHKKEHFYMVVVGTVIVTTEEGAQELTAPSMICSKPGTQRAVFAVTDAMCMTIHRADATTVEGAADELVEDDPDSAFDALNNLKDKLIEVAT</sequence>
<protein>
    <submittedName>
        <fullName evidence="1">Uncharacterized protein</fullName>
    </submittedName>
</protein>